<evidence type="ECO:0000256" key="6">
    <source>
        <dbReference type="ARBA" id="ARBA00022824"/>
    </source>
</evidence>
<comment type="subunit">
    <text evidence="3">Component of the ER membrane protein complex (EMC).</text>
</comment>
<comment type="similarity">
    <text evidence="2">Belongs to the EMC4 family.</text>
</comment>
<dbReference type="GO" id="GO:0005789">
    <property type="term" value="C:endoplasmic reticulum membrane"/>
    <property type="evidence" value="ECO:0007669"/>
    <property type="project" value="UniProtKB-SubCell"/>
</dbReference>
<keyword evidence="8" id="KW-0472">Membrane</keyword>
<evidence type="ECO:0000256" key="4">
    <source>
        <dbReference type="ARBA" id="ARBA00020820"/>
    </source>
</evidence>
<dbReference type="Proteomes" id="UP000887563">
    <property type="component" value="Unplaced"/>
</dbReference>
<comment type="subcellular location">
    <subcellularLocation>
        <location evidence="1">Endoplasmic reticulum membrane</location>
        <topology evidence="1">Multi-pass membrane protein</topology>
    </subcellularLocation>
</comment>
<accession>A0A914MYV2</accession>
<evidence type="ECO:0000313" key="11">
    <source>
        <dbReference type="WBParaSite" id="Minc3s03178g33054"/>
    </source>
</evidence>
<evidence type="ECO:0000256" key="9">
    <source>
        <dbReference type="ARBA" id="ARBA00031143"/>
    </source>
</evidence>
<sequence length="129" mass="14161">MTANNLLNKWKLDLGGGAGSRALIKLAASDQTINPPGYHQGYIVTQQVETVSKNEQQQQHLLNKRAWDVALGPLKALPMNMCGLDHLKTGLIFEDISVYNATILSKPICLDVVISPGHGQFEILEEIKI</sequence>
<evidence type="ECO:0000256" key="2">
    <source>
        <dbReference type="ARBA" id="ARBA00007715"/>
    </source>
</evidence>
<evidence type="ECO:0000256" key="5">
    <source>
        <dbReference type="ARBA" id="ARBA00022692"/>
    </source>
</evidence>
<evidence type="ECO:0000256" key="8">
    <source>
        <dbReference type="ARBA" id="ARBA00023136"/>
    </source>
</evidence>
<evidence type="ECO:0000256" key="1">
    <source>
        <dbReference type="ARBA" id="ARBA00004477"/>
    </source>
</evidence>
<organism evidence="10 11">
    <name type="scientific">Meloidogyne incognita</name>
    <name type="common">Southern root-knot nematode worm</name>
    <name type="synonym">Oxyuris incognita</name>
    <dbReference type="NCBI Taxonomy" id="6306"/>
    <lineage>
        <taxon>Eukaryota</taxon>
        <taxon>Metazoa</taxon>
        <taxon>Ecdysozoa</taxon>
        <taxon>Nematoda</taxon>
        <taxon>Chromadorea</taxon>
        <taxon>Rhabditida</taxon>
        <taxon>Tylenchina</taxon>
        <taxon>Tylenchomorpha</taxon>
        <taxon>Tylenchoidea</taxon>
        <taxon>Meloidogynidae</taxon>
        <taxon>Meloidogyninae</taxon>
        <taxon>Meloidogyne</taxon>
        <taxon>Meloidogyne incognita group</taxon>
    </lineage>
</organism>
<keyword evidence="10" id="KW-1185">Reference proteome</keyword>
<dbReference type="AlphaFoldDB" id="A0A914MYV2"/>
<evidence type="ECO:0000313" key="10">
    <source>
        <dbReference type="Proteomes" id="UP000887563"/>
    </source>
</evidence>
<keyword evidence="7" id="KW-1133">Transmembrane helix</keyword>
<proteinExistence type="inferred from homology"/>
<dbReference type="WBParaSite" id="Minc3s03178g33054">
    <property type="protein sequence ID" value="Minc3s03178g33054"/>
    <property type="gene ID" value="Minc3s03178g33054"/>
</dbReference>
<dbReference type="Pfam" id="PF06417">
    <property type="entry name" value="EMC4"/>
    <property type="match status" value="1"/>
</dbReference>
<reference evidence="11" key="1">
    <citation type="submission" date="2022-11" db="UniProtKB">
        <authorList>
            <consortium name="WormBaseParasite"/>
        </authorList>
    </citation>
    <scope>IDENTIFICATION</scope>
</reference>
<name>A0A914MYV2_MELIC</name>
<evidence type="ECO:0000256" key="3">
    <source>
        <dbReference type="ARBA" id="ARBA00011276"/>
    </source>
</evidence>
<keyword evidence="6" id="KW-0256">Endoplasmic reticulum</keyword>
<dbReference type="InterPro" id="IPR009445">
    <property type="entry name" value="TMEM85/Emc4"/>
</dbReference>
<protein>
    <recommendedName>
        <fullName evidence="4">ER membrane protein complex subunit 4</fullName>
    </recommendedName>
    <alternativeName>
        <fullName evidence="9">Transmembrane protein 85</fullName>
    </alternativeName>
</protein>
<keyword evidence="5" id="KW-0812">Transmembrane</keyword>
<evidence type="ECO:0000256" key="7">
    <source>
        <dbReference type="ARBA" id="ARBA00022989"/>
    </source>
</evidence>